<accession>A0ABS9V7J0</accession>
<keyword evidence="2" id="KW-0489">Methyltransferase</keyword>
<gene>
    <name evidence="2" type="ORF">MM213_02715</name>
</gene>
<keyword evidence="3" id="KW-1185">Reference proteome</keyword>
<dbReference type="RefSeq" id="WP_241409967.1">
    <property type="nucleotide sequence ID" value="NZ_JAKZGO010000002.1"/>
</dbReference>
<dbReference type="Pfam" id="PF05050">
    <property type="entry name" value="Methyltransf_21"/>
    <property type="match status" value="1"/>
</dbReference>
<dbReference type="InterPro" id="IPR006342">
    <property type="entry name" value="FkbM_mtfrase"/>
</dbReference>
<keyword evidence="2" id="KW-0808">Transferase</keyword>
<protein>
    <submittedName>
        <fullName evidence="2">FkbM family methyltransferase</fullName>
    </submittedName>
</protein>
<dbReference type="GO" id="GO:0008168">
    <property type="term" value="F:methyltransferase activity"/>
    <property type="evidence" value="ECO:0007669"/>
    <property type="project" value="UniProtKB-KW"/>
</dbReference>
<organism evidence="2 3">
    <name type="scientific">Belliella alkalica</name>
    <dbReference type="NCBI Taxonomy" id="1730871"/>
    <lineage>
        <taxon>Bacteria</taxon>
        <taxon>Pseudomonadati</taxon>
        <taxon>Bacteroidota</taxon>
        <taxon>Cytophagia</taxon>
        <taxon>Cytophagales</taxon>
        <taxon>Cyclobacteriaceae</taxon>
        <taxon>Belliella</taxon>
    </lineage>
</organism>
<reference evidence="2" key="1">
    <citation type="submission" date="2022-03" db="EMBL/GenBank/DDBJ databases">
        <title>De novo assembled genomes of Belliella spp. (Cyclobacteriaceae) strains.</title>
        <authorList>
            <person name="Szabo A."/>
            <person name="Korponai K."/>
            <person name="Felfoldi T."/>
        </authorList>
    </citation>
    <scope>NUCLEOTIDE SEQUENCE</scope>
    <source>
        <strain evidence="2">DSM 111903</strain>
    </source>
</reference>
<dbReference type="EMBL" id="JAKZGO010000002">
    <property type="protein sequence ID" value="MCH7412382.1"/>
    <property type="molecule type" value="Genomic_DNA"/>
</dbReference>
<evidence type="ECO:0000313" key="2">
    <source>
        <dbReference type="EMBL" id="MCH7412382.1"/>
    </source>
</evidence>
<dbReference type="NCBIfam" id="TIGR01444">
    <property type="entry name" value="fkbM_fam"/>
    <property type="match status" value="1"/>
</dbReference>
<sequence length="269" mass="31438">MNLKKNIFYWITLQRRNWFGGFLKQVSRTVLHSLENKNNDNNLSGEYAIWENLKEQQIKVIFDVGANVGNWSKTVSGLKSDCIIHAFEPVEETYQKLQENTKSNKLIRTNNLALSEKEEIIEFNFYPKGSYFSSIYDNQLGKDAKKVSIKCIKGDDYCLENGIENIDFLKIDTEGAEHKVLKGFSRMLSEKRIKIIQFEYGDMCIDSGFLLKDYFQLLEGYGYSIGKIYPKWVEFGKYEKSMENFVLSNFLAVEKSNRGLIERLRKEFH</sequence>
<feature type="domain" description="Methyltransferase FkbM" evidence="1">
    <location>
        <begin position="63"/>
        <end position="224"/>
    </location>
</feature>
<dbReference type="InterPro" id="IPR029063">
    <property type="entry name" value="SAM-dependent_MTases_sf"/>
</dbReference>
<dbReference type="SUPFAM" id="SSF53335">
    <property type="entry name" value="S-adenosyl-L-methionine-dependent methyltransferases"/>
    <property type="match status" value="1"/>
</dbReference>
<dbReference type="GO" id="GO:0032259">
    <property type="term" value="P:methylation"/>
    <property type="evidence" value="ECO:0007669"/>
    <property type="project" value="UniProtKB-KW"/>
</dbReference>
<proteinExistence type="predicted"/>
<dbReference type="Proteomes" id="UP001165430">
    <property type="component" value="Unassembled WGS sequence"/>
</dbReference>
<name>A0ABS9V7J0_9BACT</name>
<dbReference type="PANTHER" id="PTHR34203">
    <property type="entry name" value="METHYLTRANSFERASE, FKBM FAMILY PROTEIN"/>
    <property type="match status" value="1"/>
</dbReference>
<dbReference type="Gene3D" id="3.40.50.150">
    <property type="entry name" value="Vaccinia Virus protein VP39"/>
    <property type="match status" value="1"/>
</dbReference>
<dbReference type="PANTHER" id="PTHR34203:SF15">
    <property type="entry name" value="SLL1173 PROTEIN"/>
    <property type="match status" value="1"/>
</dbReference>
<evidence type="ECO:0000313" key="3">
    <source>
        <dbReference type="Proteomes" id="UP001165430"/>
    </source>
</evidence>
<dbReference type="InterPro" id="IPR052514">
    <property type="entry name" value="SAM-dependent_MTase"/>
</dbReference>
<comment type="caution">
    <text evidence="2">The sequence shown here is derived from an EMBL/GenBank/DDBJ whole genome shotgun (WGS) entry which is preliminary data.</text>
</comment>
<evidence type="ECO:0000259" key="1">
    <source>
        <dbReference type="Pfam" id="PF05050"/>
    </source>
</evidence>